<evidence type="ECO:0000313" key="1">
    <source>
        <dbReference type="EMBL" id="TWU33429.1"/>
    </source>
</evidence>
<dbReference type="OrthoDB" id="290434at2"/>
<gene>
    <name evidence="1" type="ORF">Q31b_57460</name>
</gene>
<dbReference type="Pfam" id="PF07618">
    <property type="entry name" value="DUF1580"/>
    <property type="match status" value="1"/>
</dbReference>
<keyword evidence="2" id="KW-1185">Reference proteome</keyword>
<sequence length="95" mass="10541">MAIDLQNSLTFRQLATRLSSCSDATPVHPSTVHRWRLRGIDGTRLEAVKIGGRWYTSWPALESFAATLTAKKNDPTRVSSQAAADAQVQLENSKW</sequence>
<dbReference type="RefSeq" id="WP_146602794.1">
    <property type="nucleotide sequence ID" value="NZ_SJPY01000014.1"/>
</dbReference>
<dbReference type="AlphaFoldDB" id="A0A5C6DER5"/>
<evidence type="ECO:0008006" key="3">
    <source>
        <dbReference type="Google" id="ProtNLM"/>
    </source>
</evidence>
<proteinExistence type="predicted"/>
<protein>
    <recommendedName>
        <fullName evidence="3">DUF1580 domain-containing protein</fullName>
    </recommendedName>
</protein>
<dbReference type="EMBL" id="SJPY01000014">
    <property type="protein sequence ID" value="TWU33429.1"/>
    <property type="molecule type" value="Genomic_DNA"/>
</dbReference>
<name>A0A5C6DER5_9BACT</name>
<comment type="caution">
    <text evidence="1">The sequence shown here is derived from an EMBL/GenBank/DDBJ whole genome shotgun (WGS) entry which is preliminary data.</text>
</comment>
<accession>A0A5C6DER5</accession>
<dbReference type="InterPro" id="IPR011474">
    <property type="entry name" value="DUF1580"/>
</dbReference>
<evidence type="ECO:0000313" key="2">
    <source>
        <dbReference type="Proteomes" id="UP000315471"/>
    </source>
</evidence>
<reference evidence="1 2" key="1">
    <citation type="submission" date="2019-02" db="EMBL/GenBank/DDBJ databases">
        <title>Deep-cultivation of Planctomycetes and their phenomic and genomic characterization uncovers novel biology.</title>
        <authorList>
            <person name="Wiegand S."/>
            <person name="Jogler M."/>
            <person name="Boedeker C."/>
            <person name="Pinto D."/>
            <person name="Vollmers J."/>
            <person name="Rivas-Marin E."/>
            <person name="Kohn T."/>
            <person name="Peeters S.H."/>
            <person name="Heuer A."/>
            <person name="Rast P."/>
            <person name="Oberbeckmann S."/>
            <person name="Bunk B."/>
            <person name="Jeske O."/>
            <person name="Meyerdierks A."/>
            <person name="Storesund J.E."/>
            <person name="Kallscheuer N."/>
            <person name="Luecker S."/>
            <person name="Lage O.M."/>
            <person name="Pohl T."/>
            <person name="Merkel B.J."/>
            <person name="Hornburger P."/>
            <person name="Mueller R.-W."/>
            <person name="Bruemmer F."/>
            <person name="Labrenz M."/>
            <person name="Spormann A.M."/>
            <person name="Op Den Camp H."/>
            <person name="Overmann J."/>
            <person name="Amann R."/>
            <person name="Jetten M.S.M."/>
            <person name="Mascher T."/>
            <person name="Medema M.H."/>
            <person name="Devos D.P."/>
            <person name="Kaster A.-K."/>
            <person name="Ovreas L."/>
            <person name="Rohde M."/>
            <person name="Galperin M.Y."/>
            <person name="Jogler C."/>
        </authorList>
    </citation>
    <scope>NUCLEOTIDE SEQUENCE [LARGE SCALE GENOMIC DNA]</scope>
    <source>
        <strain evidence="1 2">Q31b</strain>
    </source>
</reference>
<organism evidence="1 2">
    <name type="scientific">Novipirellula aureliae</name>
    <dbReference type="NCBI Taxonomy" id="2527966"/>
    <lineage>
        <taxon>Bacteria</taxon>
        <taxon>Pseudomonadati</taxon>
        <taxon>Planctomycetota</taxon>
        <taxon>Planctomycetia</taxon>
        <taxon>Pirellulales</taxon>
        <taxon>Pirellulaceae</taxon>
        <taxon>Novipirellula</taxon>
    </lineage>
</organism>
<dbReference type="Proteomes" id="UP000315471">
    <property type="component" value="Unassembled WGS sequence"/>
</dbReference>